<evidence type="ECO:0000313" key="1">
    <source>
        <dbReference type="EMBL" id="GAE93095.1"/>
    </source>
</evidence>
<sequence>MQNRTVERKKLGIAPAEKVQERMDINGIEKLLISFSSQNSKNVMEYTKGKFILLSTIKNNARLLKVDTLTYEEASTFIKNIALGHYQFAQLVEVEKGGWA</sequence>
<dbReference type="STRING" id="1298598.JCM21714_2132"/>
<dbReference type="Proteomes" id="UP000019102">
    <property type="component" value="Unassembled WGS sequence"/>
</dbReference>
<gene>
    <name evidence="1" type="ORF">JCM21714_2132</name>
</gene>
<proteinExistence type="predicted"/>
<reference evidence="1 2" key="1">
    <citation type="journal article" date="2014" name="Genome Announc.">
        <title>Draft Genome Sequence of the Boron-Tolerant and Moderately Halotolerant Bacterium Gracilibacillus boraciitolerans JCM 21714T.</title>
        <authorList>
            <person name="Ahmed I."/>
            <person name="Oshima K."/>
            <person name="Suda W."/>
            <person name="Kitamura K."/>
            <person name="Iida T."/>
            <person name="Ohmori Y."/>
            <person name="Fujiwara T."/>
            <person name="Hattori M."/>
            <person name="Ohkuma M."/>
        </authorList>
    </citation>
    <scope>NUCLEOTIDE SEQUENCE [LARGE SCALE GENOMIC DNA]</scope>
    <source>
        <strain evidence="1 2">JCM 21714</strain>
    </source>
</reference>
<keyword evidence="2" id="KW-1185">Reference proteome</keyword>
<organism evidence="1 2">
    <name type="scientific">Gracilibacillus boraciitolerans JCM 21714</name>
    <dbReference type="NCBI Taxonomy" id="1298598"/>
    <lineage>
        <taxon>Bacteria</taxon>
        <taxon>Bacillati</taxon>
        <taxon>Bacillota</taxon>
        <taxon>Bacilli</taxon>
        <taxon>Bacillales</taxon>
        <taxon>Bacillaceae</taxon>
        <taxon>Gracilibacillus</taxon>
    </lineage>
</organism>
<dbReference type="AlphaFoldDB" id="W4VI61"/>
<name>W4VI61_9BACI</name>
<comment type="caution">
    <text evidence="1">The sequence shown here is derived from an EMBL/GenBank/DDBJ whole genome shotgun (WGS) entry which is preliminary data.</text>
</comment>
<accession>W4VI61</accession>
<dbReference type="EMBL" id="BAVS01000009">
    <property type="protein sequence ID" value="GAE93095.1"/>
    <property type="molecule type" value="Genomic_DNA"/>
</dbReference>
<protein>
    <submittedName>
        <fullName evidence="1">Uncharacterized protein</fullName>
    </submittedName>
</protein>
<dbReference type="RefSeq" id="WP_035723202.1">
    <property type="nucleotide sequence ID" value="NZ_BAVS01000009.1"/>
</dbReference>
<evidence type="ECO:0000313" key="2">
    <source>
        <dbReference type="Proteomes" id="UP000019102"/>
    </source>
</evidence>